<sequence length="198" mass="21992">MDSRNPFSPKMKIASSSKQPTDTDSSRSVDAEIGSSSKQPTNIGSSRNVDAEIGSSSNRPGLEQTITDPDTKDTYLLNSEIVSFSNGNCPVYRALFSDFLYGTGRPFPRGYVTLKIINQHRIFQPQNPNVIRCMKTFIASNSLCASLPYMSEGSLRSFLSTRPEKKLPENFIPVVLKQVVVGLQTKLMFSALKRFIRV</sequence>
<proteinExistence type="inferred from homology"/>
<dbReference type="AlphaFoldDB" id="A0ABD2TIU7"/>
<dbReference type="PANTHER" id="PTHR48014:SF16">
    <property type="entry name" value="KINASE"/>
    <property type="match status" value="1"/>
</dbReference>
<comment type="caution">
    <text evidence="3">The sequence shown here is derived from an EMBL/GenBank/DDBJ whole genome shotgun (WGS) entry which is preliminary data.</text>
</comment>
<evidence type="ECO:0000256" key="1">
    <source>
        <dbReference type="ARBA" id="ARBA00008874"/>
    </source>
</evidence>
<organism evidence="3 4">
    <name type="scientific">Solanum stoloniferum</name>
    <dbReference type="NCBI Taxonomy" id="62892"/>
    <lineage>
        <taxon>Eukaryota</taxon>
        <taxon>Viridiplantae</taxon>
        <taxon>Streptophyta</taxon>
        <taxon>Embryophyta</taxon>
        <taxon>Tracheophyta</taxon>
        <taxon>Spermatophyta</taxon>
        <taxon>Magnoliopsida</taxon>
        <taxon>eudicotyledons</taxon>
        <taxon>Gunneridae</taxon>
        <taxon>Pentapetalae</taxon>
        <taxon>asterids</taxon>
        <taxon>lamiids</taxon>
        <taxon>Solanales</taxon>
        <taxon>Solanaceae</taxon>
        <taxon>Solanoideae</taxon>
        <taxon>Solaneae</taxon>
        <taxon>Solanum</taxon>
    </lineage>
</organism>
<dbReference type="InterPro" id="IPR047173">
    <property type="entry name" value="STRAD_A/B-like"/>
</dbReference>
<feature type="compositionally biased region" description="Polar residues" evidence="2">
    <location>
        <begin position="14"/>
        <end position="23"/>
    </location>
</feature>
<feature type="region of interest" description="Disordered" evidence="2">
    <location>
        <begin position="1"/>
        <end position="70"/>
    </location>
</feature>
<dbReference type="EMBL" id="JBJKTR010000010">
    <property type="protein sequence ID" value="KAL3356169.1"/>
    <property type="molecule type" value="Genomic_DNA"/>
</dbReference>
<evidence type="ECO:0000313" key="3">
    <source>
        <dbReference type="EMBL" id="KAL3356169.1"/>
    </source>
</evidence>
<name>A0ABD2TIU7_9SOLN</name>
<protein>
    <submittedName>
        <fullName evidence="3">Uncharacterized protein</fullName>
    </submittedName>
</protein>
<accession>A0ABD2TIU7</accession>
<dbReference type="Gene3D" id="1.10.510.10">
    <property type="entry name" value="Transferase(Phosphotransferase) domain 1"/>
    <property type="match status" value="1"/>
</dbReference>
<evidence type="ECO:0000313" key="4">
    <source>
        <dbReference type="Proteomes" id="UP001627284"/>
    </source>
</evidence>
<feature type="compositionally biased region" description="Polar residues" evidence="2">
    <location>
        <begin position="31"/>
        <end position="68"/>
    </location>
</feature>
<keyword evidence="4" id="KW-1185">Reference proteome</keyword>
<dbReference type="InterPro" id="IPR011009">
    <property type="entry name" value="Kinase-like_dom_sf"/>
</dbReference>
<comment type="similarity">
    <text evidence="1">Belongs to the protein kinase superfamily. STE Ser/Thr protein kinase family. STE20 subfamily.</text>
</comment>
<evidence type="ECO:0000256" key="2">
    <source>
        <dbReference type="SAM" id="MobiDB-lite"/>
    </source>
</evidence>
<dbReference type="PANTHER" id="PTHR48014">
    <property type="entry name" value="SERINE/THREONINE-PROTEIN KINASE FRAY2"/>
    <property type="match status" value="1"/>
</dbReference>
<dbReference type="Proteomes" id="UP001627284">
    <property type="component" value="Unassembled WGS sequence"/>
</dbReference>
<reference evidence="3 4" key="1">
    <citation type="submission" date="2024-05" db="EMBL/GenBank/DDBJ databases">
        <title>De novo assembly of an allotetraploid wild potato.</title>
        <authorList>
            <person name="Hosaka A.J."/>
        </authorList>
    </citation>
    <scope>NUCLEOTIDE SEQUENCE [LARGE SCALE GENOMIC DNA]</scope>
    <source>
        <tissue evidence="3">Young leaves</tissue>
    </source>
</reference>
<gene>
    <name evidence="3" type="ORF">AABB24_017042</name>
</gene>
<dbReference type="SUPFAM" id="SSF56112">
    <property type="entry name" value="Protein kinase-like (PK-like)"/>
    <property type="match status" value="1"/>
</dbReference>